<comment type="caution">
    <text evidence="2">The sequence shown here is derived from an EMBL/GenBank/DDBJ whole genome shotgun (WGS) entry which is preliminary data.</text>
</comment>
<evidence type="ECO:0000313" key="2">
    <source>
        <dbReference type="EMBL" id="NYE05678.1"/>
    </source>
</evidence>
<organism evidence="2 3">
    <name type="scientific">Neobacillus niacini</name>
    <dbReference type="NCBI Taxonomy" id="86668"/>
    <lineage>
        <taxon>Bacteria</taxon>
        <taxon>Bacillati</taxon>
        <taxon>Bacillota</taxon>
        <taxon>Bacilli</taxon>
        <taxon>Bacillales</taxon>
        <taxon>Bacillaceae</taxon>
        <taxon>Neobacillus</taxon>
    </lineage>
</organism>
<dbReference type="InterPro" id="IPR017853">
    <property type="entry name" value="GH"/>
</dbReference>
<sequence>MTRQTSLIVYAILFLLILLSPFWSWLLQPSKELNVLIYDKTVPDQSYREHKGLVWILNNAKYVKENHKTYEINEDYKGFIPKDGQEYSITSLPNDLKNYDVFYLTDQYGVYEEDFIGENKTGERSSIIYGGLESSDVDRIEQALLSSKGKTLIAEFNTFASPTPADVRDKIANLLNLEWTGWIGRYFPDLNNKEVPVWVRKQYEDNGAKWDYNGKGFVFVNKNNEIVVVDEKDVTKSGAIFNLTKQGENFFNRELQGEYQYWFDVNIAGSKEEILAEYQLPISDKKKEELQGLGIPTKFPAIIHHQNARYNSYYFAGDYADEAEVTAIYQTKGLDLWKERFGTQDSFYWEVYVPMMKRLLDSGLNKTIKQEQVEVVEVNKIKTNSATGDSFIQVQKNGEWNDFLIKGVNMGIGKPGYFPGETAITKEEYSRWFKKIGEMNANAIRIYTLHPPQFYQAFYEYNLTAKKPLFLFHGSWVNEEKLLQNQDAFAAENVEDAQTEIKHLIDIIHGQAELPERPGHASGVYKYDISKYVLGIIVGTEWDPYMVNNTNLKHKDMEVFNGKYFKTTDASPFEIWLAQLMEHAAAYETTQYNWQHTMSFTNWVTTDLLEHPSEPLENEDLVSINPNHILRADQFYAGLFASYHIYPYYPDFLNYEKKYLEYVDSSGKRNNYAGYLNELIGSHNMPVLVAEFGVPSSRGLTHKNAFGMDQGFHSEKEQGEINQKLFKSIVSEGYAGGLIFSWQDEWFKRTWNTMDFDNPDRRPYWNNQQTNEQHFGLLSFEPGDKDSAILVDGNRIDWKKTNSQKVFESEEEKEIINEVRISSDSGYLYFLLSLAKPVNFANQSLYLLLDTIGEQGQNAIPLSKDTLLQTDLGVDFLINLSGKENSRIMVDSYYDAYYYQYAHMLNMVKREPYANQKNNGVFHPIRLALTKELTIPTTNTVVPFEGYETGVLKFGNGNPEHEQFNSLTDVSMSDNKKVIEIRIPWQLVNVKDPSLKEVMGDIWKDGLSKSETIEGIRVAAAAMKQGKLVQTIPRQSNNVLQQKDVFLYSWNEWEQPLFYERLKKSYDMIKKTYGKTKQEN</sequence>
<keyword evidence="1" id="KW-0472">Membrane</keyword>
<evidence type="ECO:0008006" key="4">
    <source>
        <dbReference type="Google" id="ProtNLM"/>
    </source>
</evidence>
<reference evidence="3" key="2">
    <citation type="submission" date="2020-08" db="EMBL/GenBank/DDBJ databases">
        <title>The Agave Microbiome: Exploring the role of microbial communities in plant adaptations to desert environments.</title>
        <authorList>
            <person name="Partida-Martinez L.P."/>
        </authorList>
    </citation>
    <scope>NUCLEOTIDE SEQUENCE [LARGE SCALE GENOMIC DNA]</scope>
    <source>
        <strain evidence="3">AT2.8</strain>
    </source>
</reference>
<reference evidence="3" key="1">
    <citation type="submission" date="2020-07" db="EMBL/GenBank/DDBJ databases">
        <authorList>
            <person name="Partida-Martinez L."/>
            <person name="Huntemann M."/>
            <person name="Clum A."/>
            <person name="Wang J."/>
            <person name="Palaniappan K."/>
            <person name="Ritter S."/>
            <person name="Chen I.-M."/>
            <person name="Stamatis D."/>
            <person name="Reddy T."/>
            <person name="O'Malley R."/>
            <person name="Daum C."/>
            <person name="Shapiro N."/>
            <person name="Ivanova N."/>
            <person name="Kyrpides N."/>
            <person name="Woyke T."/>
        </authorList>
    </citation>
    <scope>NUCLEOTIDE SEQUENCE [LARGE SCALE GENOMIC DNA]</scope>
    <source>
        <strain evidence="3">AT2.8</strain>
    </source>
</reference>
<proteinExistence type="predicted"/>
<name>A0A852TE62_9BACI</name>
<evidence type="ECO:0000256" key="1">
    <source>
        <dbReference type="SAM" id="Phobius"/>
    </source>
</evidence>
<feature type="transmembrane region" description="Helical" evidence="1">
    <location>
        <begin position="7"/>
        <end position="26"/>
    </location>
</feature>
<gene>
    <name evidence="2" type="ORF">F4694_002431</name>
</gene>
<dbReference type="EMBL" id="JACCBX010000004">
    <property type="protein sequence ID" value="NYE05678.1"/>
    <property type="molecule type" value="Genomic_DNA"/>
</dbReference>
<evidence type="ECO:0000313" key="3">
    <source>
        <dbReference type="Proteomes" id="UP000548423"/>
    </source>
</evidence>
<dbReference type="Gene3D" id="3.20.20.80">
    <property type="entry name" value="Glycosidases"/>
    <property type="match status" value="2"/>
</dbReference>
<protein>
    <recommendedName>
        <fullName evidence="4">Family 2 glycosyl transferase</fullName>
    </recommendedName>
</protein>
<keyword evidence="1" id="KW-1133">Transmembrane helix</keyword>
<accession>A0A852TE62</accession>
<keyword evidence="1" id="KW-0812">Transmembrane</keyword>
<dbReference type="SUPFAM" id="SSF51445">
    <property type="entry name" value="(Trans)glycosidases"/>
    <property type="match status" value="1"/>
</dbReference>
<dbReference type="AlphaFoldDB" id="A0A852TE62"/>
<dbReference type="Proteomes" id="UP000548423">
    <property type="component" value="Unassembled WGS sequence"/>
</dbReference>